<keyword evidence="1" id="KW-1133">Transmembrane helix</keyword>
<proteinExistence type="predicted"/>
<feature type="transmembrane region" description="Helical" evidence="1">
    <location>
        <begin position="227"/>
        <end position="245"/>
    </location>
</feature>
<organism evidence="2 3">
    <name type="scientific">Citricoccus nitrophenolicus</name>
    <dbReference type="NCBI Taxonomy" id="863575"/>
    <lineage>
        <taxon>Bacteria</taxon>
        <taxon>Bacillati</taxon>
        <taxon>Actinomycetota</taxon>
        <taxon>Actinomycetes</taxon>
        <taxon>Micrococcales</taxon>
        <taxon>Micrococcaceae</taxon>
        <taxon>Citricoccus</taxon>
    </lineage>
</organism>
<comment type="caution">
    <text evidence="2">The sequence shown here is derived from an EMBL/GenBank/DDBJ whole genome shotgun (WGS) entry which is preliminary data.</text>
</comment>
<reference evidence="2 3" key="1">
    <citation type="submission" date="2024-05" db="EMBL/GenBank/DDBJ databases">
        <authorList>
            <person name="Yi C."/>
        </authorList>
    </citation>
    <scope>NUCLEOTIDE SEQUENCE [LARGE SCALE GENOMIC DNA]</scope>
    <source>
        <strain evidence="2 3">XS13</strain>
    </source>
</reference>
<protein>
    <recommendedName>
        <fullName evidence="4">Integral membrane protein</fullName>
    </recommendedName>
</protein>
<feature type="transmembrane region" description="Helical" evidence="1">
    <location>
        <begin position="126"/>
        <end position="148"/>
    </location>
</feature>
<evidence type="ECO:0000313" key="2">
    <source>
        <dbReference type="EMBL" id="MEO9246887.1"/>
    </source>
</evidence>
<feature type="transmembrane region" description="Helical" evidence="1">
    <location>
        <begin position="86"/>
        <end position="106"/>
    </location>
</feature>
<name>A0ABV0IFF7_9MICC</name>
<dbReference type="Proteomes" id="UP001484097">
    <property type="component" value="Unassembled WGS sequence"/>
</dbReference>
<gene>
    <name evidence="2" type="ORF">ABDK96_04260</name>
</gene>
<evidence type="ECO:0000256" key="1">
    <source>
        <dbReference type="SAM" id="Phobius"/>
    </source>
</evidence>
<dbReference type="EMBL" id="JBDXMX010000002">
    <property type="protein sequence ID" value="MEO9246887.1"/>
    <property type="molecule type" value="Genomic_DNA"/>
</dbReference>
<evidence type="ECO:0008006" key="4">
    <source>
        <dbReference type="Google" id="ProtNLM"/>
    </source>
</evidence>
<evidence type="ECO:0000313" key="3">
    <source>
        <dbReference type="Proteomes" id="UP001484097"/>
    </source>
</evidence>
<dbReference type="RefSeq" id="WP_347919216.1">
    <property type="nucleotide sequence ID" value="NZ_JBDXMX010000002.1"/>
</dbReference>
<sequence length="330" mass="36247">MATLTRRYIDQVVAHVPDGQREDLSRELDALTSDMLQERLASGAEEVTAEREVLEELGDPARLAARYREAPNHLIGPEVFPLYTRLLRWVLVLALLVSLLANAIVYSATVPDGHLGGMIGQAVGEAVVALFVAFGAVTGFFAVFERVVPSPDRGRAGRSAARQWSVEDLEVEVVNARDARSEAISSLVFLGIVALVPLVPTTFLYVGHLNGGGSFVSQALWDFWLPAYYVLILLGVAQSVWTLVRGRVTRVQVVARAMLDVVAAVFFTVLVLTQQVLDPAIDSGILQTSRGADWVDVLYVAVIWLVALWDLYVCVKYWRTLRSQDALITT</sequence>
<accession>A0ABV0IFF7</accession>
<keyword evidence="3" id="KW-1185">Reference proteome</keyword>
<feature type="transmembrane region" description="Helical" evidence="1">
    <location>
        <begin position="297"/>
        <end position="315"/>
    </location>
</feature>
<keyword evidence="1" id="KW-0812">Transmembrane</keyword>
<feature type="transmembrane region" description="Helical" evidence="1">
    <location>
        <begin position="257"/>
        <end position="277"/>
    </location>
</feature>
<feature type="transmembrane region" description="Helical" evidence="1">
    <location>
        <begin position="187"/>
        <end position="207"/>
    </location>
</feature>
<keyword evidence="1" id="KW-0472">Membrane</keyword>